<evidence type="ECO:0000256" key="1">
    <source>
        <dbReference type="SAM" id="Phobius"/>
    </source>
</evidence>
<accession>A0ABS5N2C9</accession>
<name>A0ABS5N2C9_9PSED</name>
<dbReference type="Proteomes" id="UP000676035">
    <property type="component" value="Unassembled WGS sequence"/>
</dbReference>
<feature type="transmembrane region" description="Helical" evidence="1">
    <location>
        <begin position="81"/>
        <end position="98"/>
    </location>
</feature>
<keyword evidence="1" id="KW-1133">Transmembrane helix</keyword>
<feature type="transmembrane region" description="Helical" evidence="1">
    <location>
        <begin position="211"/>
        <end position="236"/>
    </location>
</feature>
<feature type="transmembrane region" description="Helical" evidence="1">
    <location>
        <begin position="168"/>
        <end position="190"/>
    </location>
</feature>
<feature type="transmembrane region" description="Helical" evidence="1">
    <location>
        <begin position="363"/>
        <end position="382"/>
    </location>
</feature>
<proteinExistence type="predicted"/>
<feature type="transmembrane region" description="Helical" evidence="1">
    <location>
        <begin position="242"/>
        <end position="267"/>
    </location>
</feature>
<feature type="transmembrane region" description="Helical" evidence="1">
    <location>
        <begin position="104"/>
        <end position="122"/>
    </location>
</feature>
<organism evidence="2 3">
    <name type="scientific">Pseudomonas rustica</name>
    <dbReference type="NCBI Taxonomy" id="2827099"/>
    <lineage>
        <taxon>Bacteria</taxon>
        <taxon>Pseudomonadati</taxon>
        <taxon>Pseudomonadota</taxon>
        <taxon>Gammaproteobacteria</taxon>
        <taxon>Pseudomonadales</taxon>
        <taxon>Pseudomonadaceae</taxon>
        <taxon>Pseudomonas</taxon>
    </lineage>
</organism>
<evidence type="ECO:0000313" key="2">
    <source>
        <dbReference type="EMBL" id="MBS4080729.1"/>
    </source>
</evidence>
<evidence type="ECO:0008006" key="4">
    <source>
        <dbReference type="Google" id="ProtNLM"/>
    </source>
</evidence>
<feature type="transmembrane region" description="Helical" evidence="1">
    <location>
        <begin position="332"/>
        <end position="357"/>
    </location>
</feature>
<feature type="transmembrane region" description="Helical" evidence="1">
    <location>
        <begin position="47"/>
        <end position="69"/>
    </location>
</feature>
<protein>
    <recommendedName>
        <fullName evidence="4">Major Facilitator Superfamily protein</fullName>
    </recommendedName>
</protein>
<reference evidence="2 3" key="1">
    <citation type="submission" date="2021-04" db="EMBL/GenBank/DDBJ databases">
        <title>Pseudomonas rustica sp. nov. isolated from raw milk.</title>
        <authorList>
            <person name="Fiedler G."/>
            <person name="Gieschler S."/>
            <person name="Kabisch J."/>
            <person name="Grimmler C."/>
            <person name="Brinks E."/>
            <person name="Wagner N."/>
            <person name="Hetzer B."/>
            <person name="Franz C.M.A.P."/>
            <person name="Boehnlein C."/>
        </authorList>
    </citation>
    <scope>NUCLEOTIDE SEQUENCE [LARGE SCALE GENOMIC DNA]</scope>
    <source>
        <strain evidence="2 3">MBT-4</strain>
    </source>
</reference>
<feature type="transmembrane region" description="Helical" evidence="1">
    <location>
        <begin position="143"/>
        <end position="162"/>
    </location>
</feature>
<keyword evidence="1" id="KW-0812">Transmembrane</keyword>
<gene>
    <name evidence="2" type="ORF">KFS80_20790</name>
</gene>
<dbReference type="RefSeq" id="WP_212545756.1">
    <property type="nucleotide sequence ID" value="NZ_JAGYHF010000011.1"/>
</dbReference>
<dbReference type="EMBL" id="JAGYHF010000011">
    <property type="protein sequence ID" value="MBS4080729.1"/>
    <property type="molecule type" value="Genomic_DNA"/>
</dbReference>
<feature type="transmembrane region" description="Helical" evidence="1">
    <location>
        <begin position="299"/>
        <end position="320"/>
    </location>
</feature>
<comment type="caution">
    <text evidence="2">The sequence shown here is derived from an EMBL/GenBank/DDBJ whole genome shotgun (WGS) entry which is preliminary data.</text>
</comment>
<keyword evidence="3" id="KW-1185">Reference proteome</keyword>
<evidence type="ECO:0000313" key="3">
    <source>
        <dbReference type="Proteomes" id="UP000676035"/>
    </source>
</evidence>
<keyword evidence="1" id="KW-0472">Membrane</keyword>
<feature type="transmembrane region" description="Helical" evidence="1">
    <location>
        <begin position="15"/>
        <end position="41"/>
    </location>
</feature>
<sequence>MNKNPAVTHSAAKELAMFLFCSTVYRLFSGALLVSLTWTILNQNEGGYWPLALAIFCSFIPAFITPAIIKRLAIRMNGRQMSSWFVFGLTALALVSGVSRDFTVGLLITNLFVWLMIMSLEASLDMWFTQLQRGMDETKVRRISGATTATSQAALMIGPLLAAGLMPILPGMGFSLVLSGGFFMVAAICFTRASLPTVVTETDQVVAPAKLPLTLFIPMVLIWPILGAFNFMLPVYVSNHGWALFELGVLDAVFGMGMALIGVLVIIANTGRNLMAYLSGLIALAVISTSMWLLMPDTLLLKALSLLILGMAFGGARVHIRVAIACRYSEAAVGLYVSRANALATPVLLLILSLQLAMIENAWLLPFLLVTLSVGLLLQTSATRFAQGHSRGEVVSV</sequence>
<feature type="transmembrane region" description="Helical" evidence="1">
    <location>
        <begin position="274"/>
        <end position="293"/>
    </location>
</feature>
<dbReference type="SUPFAM" id="SSF103473">
    <property type="entry name" value="MFS general substrate transporter"/>
    <property type="match status" value="1"/>
</dbReference>
<dbReference type="InterPro" id="IPR036259">
    <property type="entry name" value="MFS_trans_sf"/>
</dbReference>